<dbReference type="EMBL" id="BOOC01000059">
    <property type="protein sequence ID" value="GIH44445.1"/>
    <property type="molecule type" value="Genomic_DNA"/>
</dbReference>
<accession>A0ABQ4GBN6</accession>
<sequence length="162" mass="17567">MWGELLFYTAGLTTGSILTWQAQKTRAEQERASTQAAAAALNARLEAAQRDRDSALDALSRLVLALETDGEYTVEHALDAAYWVLQGGNYTGRLRAAQQGHEEAEQELADLAAWAEAHGLPVASLDEHVDRAIAIIRDHADAAQPDEALHLIHQNITGKTAC</sequence>
<comment type="caution">
    <text evidence="2">The sequence shown here is derived from an EMBL/GenBank/DDBJ whole genome shotgun (WGS) entry which is preliminary data.</text>
</comment>
<evidence type="ECO:0000256" key="1">
    <source>
        <dbReference type="SAM" id="Coils"/>
    </source>
</evidence>
<keyword evidence="1" id="KW-0175">Coiled coil</keyword>
<gene>
    <name evidence="2" type="ORF">Mco01_74450</name>
</gene>
<evidence type="ECO:0008006" key="4">
    <source>
        <dbReference type="Google" id="ProtNLM"/>
    </source>
</evidence>
<protein>
    <recommendedName>
        <fullName evidence="4">Secreted protein</fullName>
    </recommendedName>
</protein>
<evidence type="ECO:0000313" key="2">
    <source>
        <dbReference type="EMBL" id="GIH44445.1"/>
    </source>
</evidence>
<dbReference type="Proteomes" id="UP000603904">
    <property type="component" value="Unassembled WGS sequence"/>
</dbReference>
<dbReference type="RefSeq" id="WP_204061441.1">
    <property type="nucleotide sequence ID" value="NZ_BAAAGP010000030.1"/>
</dbReference>
<evidence type="ECO:0000313" key="3">
    <source>
        <dbReference type="Proteomes" id="UP000603904"/>
    </source>
</evidence>
<reference evidence="2 3" key="1">
    <citation type="submission" date="2021-01" db="EMBL/GenBank/DDBJ databases">
        <title>Whole genome shotgun sequence of Microbispora corallina NBRC 16416.</title>
        <authorList>
            <person name="Komaki H."/>
            <person name="Tamura T."/>
        </authorList>
    </citation>
    <scope>NUCLEOTIDE SEQUENCE [LARGE SCALE GENOMIC DNA]</scope>
    <source>
        <strain evidence="2 3">NBRC 16416</strain>
    </source>
</reference>
<keyword evidence="3" id="KW-1185">Reference proteome</keyword>
<feature type="coiled-coil region" evidence="1">
    <location>
        <begin position="24"/>
        <end position="58"/>
    </location>
</feature>
<organism evidence="2 3">
    <name type="scientific">Microbispora corallina</name>
    <dbReference type="NCBI Taxonomy" id="83302"/>
    <lineage>
        <taxon>Bacteria</taxon>
        <taxon>Bacillati</taxon>
        <taxon>Actinomycetota</taxon>
        <taxon>Actinomycetes</taxon>
        <taxon>Streptosporangiales</taxon>
        <taxon>Streptosporangiaceae</taxon>
        <taxon>Microbispora</taxon>
    </lineage>
</organism>
<proteinExistence type="predicted"/>
<name>A0ABQ4GBN6_9ACTN</name>